<geneLocation type="plasmid" evidence="5 7">
    <name>pTHI</name>
</geneLocation>
<proteinExistence type="inferred from homology"/>
<evidence type="ECO:0000313" key="5">
    <source>
        <dbReference type="EMBL" id="CAZ90429.1"/>
    </source>
</evidence>
<reference key="1">
    <citation type="submission" date="2009-07" db="EMBL/GenBank/DDBJ databases">
        <authorList>
            <person name="Genoscope - CEA"/>
        </authorList>
    </citation>
    <scope>NUCLEOTIDE SEQUENCE</scope>
    <source>
        <strain>3As</strain>
    </source>
</reference>
<comment type="caution">
    <text evidence="2">Lacks conserved residue(s) required for the propagation of feature annotation.</text>
</comment>
<dbReference type="PANTHER" id="PTHR10302">
    <property type="entry name" value="SINGLE-STRANDED DNA-BINDING PROTEIN"/>
    <property type="match status" value="1"/>
</dbReference>
<dbReference type="EMBL" id="CTRI01000013">
    <property type="protein sequence ID" value="CQR32682.1"/>
    <property type="molecule type" value="Genomic_DNA"/>
</dbReference>
<dbReference type="SUPFAM" id="SSF50249">
    <property type="entry name" value="Nucleic acid-binding proteins"/>
    <property type="match status" value="1"/>
</dbReference>
<feature type="compositionally biased region" description="Low complexity" evidence="4">
    <location>
        <begin position="113"/>
        <end position="131"/>
    </location>
</feature>
<dbReference type="GO" id="GO:0009295">
    <property type="term" value="C:nucleoid"/>
    <property type="evidence" value="ECO:0007669"/>
    <property type="project" value="TreeGrafter"/>
</dbReference>
<evidence type="ECO:0000256" key="2">
    <source>
        <dbReference type="HAMAP-Rule" id="MF_00984"/>
    </source>
</evidence>
<dbReference type="InterPro" id="IPR000424">
    <property type="entry name" value="Primosome_PriB/ssb"/>
</dbReference>
<dbReference type="InterPro" id="IPR012340">
    <property type="entry name" value="NA-bd_OB-fold"/>
</dbReference>
<dbReference type="CDD" id="cd04496">
    <property type="entry name" value="SSB_OBF"/>
    <property type="match status" value="1"/>
</dbReference>
<dbReference type="Proteomes" id="UP000002372">
    <property type="component" value="Plasmid pTHI"/>
</dbReference>
<comment type="subunit">
    <text evidence="2">Homotetramer.</text>
</comment>
<feature type="region of interest" description="Disordered" evidence="4">
    <location>
        <begin position="110"/>
        <end position="153"/>
    </location>
</feature>
<dbReference type="NCBIfam" id="TIGR00621">
    <property type="entry name" value="ssb"/>
    <property type="match status" value="1"/>
</dbReference>
<dbReference type="Gene3D" id="2.40.50.140">
    <property type="entry name" value="Nucleic acid-binding proteins"/>
    <property type="match status" value="1"/>
</dbReference>
<evidence type="ECO:0000256" key="4">
    <source>
        <dbReference type="SAM" id="MobiDB-lite"/>
    </source>
</evidence>
<reference evidence="5" key="4">
    <citation type="submission" date="2010-07" db="EMBL/GenBank/DDBJ databases">
        <authorList>
            <person name="Genoscope - CEA"/>
        </authorList>
    </citation>
    <scope>NUCLEOTIDE SEQUENCE</scope>
    <source>
        <strain evidence="5">3As</strain>
        <plasmid evidence="5">pTHI</plasmid>
    </source>
</reference>
<dbReference type="KEGG" id="thi:THI_p0033"/>
<dbReference type="AlphaFoldDB" id="D6CVU0"/>
<evidence type="ECO:0000313" key="6">
    <source>
        <dbReference type="EMBL" id="CQR32682.1"/>
    </source>
</evidence>
<dbReference type="GO" id="GO:0003697">
    <property type="term" value="F:single-stranded DNA binding"/>
    <property type="evidence" value="ECO:0007669"/>
    <property type="project" value="UniProtKB-UniRule"/>
</dbReference>
<dbReference type="HAMAP" id="MF_00984">
    <property type="entry name" value="SSB"/>
    <property type="match status" value="1"/>
</dbReference>
<keyword evidence="8" id="KW-1185">Reference proteome</keyword>
<organism evidence="5 7">
    <name type="scientific">Thiomonas arsenitoxydans (strain DSM 22701 / CIP 110005 / 3As)</name>
    <dbReference type="NCBI Taxonomy" id="426114"/>
    <lineage>
        <taxon>Bacteria</taxon>
        <taxon>Pseudomonadati</taxon>
        <taxon>Pseudomonadota</taxon>
        <taxon>Betaproteobacteria</taxon>
        <taxon>Burkholderiales</taxon>
        <taxon>Thiomonas</taxon>
    </lineage>
</organism>
<dbReference type="RefSeq" id="WP_020909896.1">
    <property type="nucleotide sequence ID" value="NC_014144.1"/>
</dbReference>
<dbReference type="EMBL" id="FP475957">
    <property type="protein sequence ID" value="CAZ90429.1"/>
    <property type="molecule type" value="Genomic_DNA"/>
</dbReference>
<evidence type="ECO:0000313" key="7">
    <source>
        <dbReference type="Proteomes" id="UP000002372"/>
    </source>
</evidence>
<dbReference type="GO" id="GO:0006260">
    <property type="term" value="P:DNA replication"/>
    <property type="evidence" value="ECO:0007669"/>
    <property type="project" value="InterPro"/>
</dbReference>
<sequence>MASLNRVDLIGNIGQDIELRYMPDGSAVANISLATTAKWKGNNGQLQERTEWHRLVCYGKTAELAAEYLQKGSQVFFSGRLQTRKWEKEGEAHYSTEIVVQEMQFLGANRKGAAAQAPEATPEATPPAAAKNARRAKPAPKQSADIPESDVPY</sequence>
<keyword evidence="5" id="KW-0614">Plasmid</keyword>
<evidence type="ECO:0000313" key="8">
    <source>
        <dbReference type="Proteomes" id="UP000078599"/>
    </source>
</evidence>
<dbReference type="PROSITE" id="PS50935">
    <property type="entry name" value="SSB"/>
    <property type="match status" value="1"/>
</dbReference>
<gene>
    <name evidence="5" type="primary">ssb</name>
    <name evidence="5" type="ordered locus">THI_p0033</name>
    <name evidence="6" type="ORF">THICB1_200030</name>
</gene>
<dbReference type="HOGENOM" id="CLU_078758_0_2_4"/>
<dbReference type="PIRSF" id="PIRSF002070">
    <property type="entry name" value="SSB"/>
    <property type="match status" value="1"/>
</dbReference>
<dbReference type="OrthoDB" id="9809878at2"/>
<name>D6CVU0_THIA3</name>
<dbReference type="InterPro" id="IPR011344">
    <property type="entry name" value="ssDNA-bd"/>
</dbReference>
<reference evidence="7" key="2">
    <citation type="journal article" date="2010" name="PLoS Genet.">
        <title>Structure, function, and evolution of the Thiomonas spp. genome.</title>
        <authorList>
            <person name="Arsene-Ploetze F."/>
            <person name="Koechler S."/>
            <person name="Marchal M."/>
            <person name="Coppee J.Y."/>
            <person name="Chandler M."/>
            <person name="Bonnefoy V."/>
            <person name="Brochier-Armanet C."/>
            <person name="Barakat M."/>
            <person name="Barbe V."/>
            <person name="Battaglia-Brunet F."/>
            <person name="Bruneel O."/>
            <person name="Bryan C.G."/>
            <person name="Cleiss-Arnold J."/>
            <person name="Cruveiller S."/>
            <person name="Erhardt M."/>
            <person name="Heinrich-Salmeron A."/>
            <person name="Hommais F."/>
            <person name="Joulian C."/>
            <person name="Krin E."/>
            <person name="Lieutaud A."/>
            <person name="Lievremont D."/>
            <person name="Michel C."/>
            <person name="Muller D."/>
            <person name="Ortet P."/>
            <person name="Proux C."/>
            <person name="Siguier P."/>
            <person name="Roche D."/>
            <person name="Rouy Z."/>
            <person name="Salvignol G."/>
            <person name="Slyemi D."/>
            <person name="Talla E."/>
            <person name="Weiss S."/>
            <person name="Weissenbach J."/>
            <person name="Medigue C."/>
            <person name="Bertin P.N."/>
        </authorList>
    </citation>
    <scope>NUCLEOTIDE SEQUENCE [LARGE SCALE GENOMIC DNA]</scope>
    <source>
        <strain evidence="7">DSM 22701 / CIP 110005 / 3As</strain>
    </source>
</reference>
<reference key="3">
    <citation type="journal article" date="2010" name="PLoS Genet.">
        <title>Structure, function, and evolution of the Thiomonas spp. genome.</title>
        <authorList>
            <person name="Arsene-Ploetze F."/>
            <person name="Koechler S."/>
            <person name="Marchal M."/>
            <person name="Coppee J.-.Y."/>
            <person name="Chandler M."/>
            <person name="Bonnefoy V."/>
            <person name="Brochier-Armanet C."/>
            <person name="Barakat M."/>
            <person name="Barbe V."/>
            <person name="Battaglia-Brunet F."/>
            <person name="Bruneel O."/>
            <person name="Bryan C.G."/>
            <person name="Cleiss-Arnold J."/>
            <person name="Cruveiller S."/>
            <person name="Erhardt M."/>
            <person name="Heinrich-Salmeron A."/>
            <person name="Hommais F."/>
            <person name="Joulian C."/>
            <person name="Krin E."/>
            <person name="Lieutaud A."/>
            <person name="Lievremont D."/>
            <person name="Michel C."/>
            <person name="Muller D."/>
            <person name="Ortet P."/>
            <person name="Proux C."/>
            <person name="Siguier P."/>
            <person name="Roche D."/>
            <person name="Rouy Z."/>
            <person name="Salvignol G."/>
            <person name="Slyemi D."/>
            <person name="Talla E."/>
            <person name="Weiss S."/>
            <person name="Weissenbach J."/>
            <person name="Medigue C."/>
            <person name="Bertin P.N."/>
        </authorList>
    </citation>
    <scope>NUCLEOTIDE SEQUENCE</scope>
    <source>
        <strain>3As</strain>
    </source>
</reference>
<evidence type="ECO:0000256" key="1">
    <source>
        <dbReference type="ARBA" id="ARBA00023125"/>
    </source>
</evidence>
<keyword evidence="1 2" id="KW-0238">DNA-binding</keyword>
<dbReference type="Pfam" id="PF00436">
    <property type="entry name" value="SSB"/>
    <property type="match status" value="1"/>
</dbReference>
<reference evidence="6 8" key="5">
    <citation type="submission" date="2015-03" db="EMBL/GenBank/DDBJ databases">
        <authorList>
            <person name="Regsiter A."/>
            <person name="william w."/>
        </authorList>
    </citation>
    <scope>NUCLEOTIDE SEQUENCE [LARGE SCALE GENOMIC DNA]</scope>
    <source>
        <strain evidence="6 8">CB1</strain>
    </source>
</reference>
<dbReference type="PANTHER" id="PTHR10302:SF0">
    <property type="entry name" value="SINGLE-STRANDED DNA-BINDING PROTEIN, MITOCHONDRIAL"/>
    <property type="match status" value="1"/>
</dbReference>
<evidence type="ECO:0000256" key="3">
    <source>
        <dbReference type="PIRNR" id="PIRNR002070"/>
    </source>
</evidence>
<protein>
    <recommendedName>
        <fullName evidence="2 3">Single-stranded DNA-binding protein</fullName>
        <shortName evidence="2">SSB</shortName>
    </recommendedName>
</protein>
<accession>D6CVU0</accession>
<dbReference type="Proteomes" id="UP000078599">
    <property type="component" value="Unassembled WGS sequence"/>
</dbReference>